<proteinExistence type="predicted"/>
<gene>
    <name evidence="3" type="ORF">IAB89_03365</name>
</gene>
<dbReference type="EMBL" id="DVGZ01000034">
    <property type="protein sequence ID" value="HIR46690.1"/>
    <property type="molecule type" value="Genomic_DNA"/>
</dbReference>
<keyword evidence="2" id="KW-1133">Transmembrane helix</keyword>
<keyword evidence="2" id="KW-0472">Membrane</keyword>
<evidence type="ECO:0000313" key="4">
    <source>
        <dbReference type="Proteomes" id="UP000824242"/>
    </source>
</evidence>
<keyword evidence="2" id="KW-0812">Transmembrane</keyword>
<feature type="region of interest" description="Disordered" evidence="1">
    <location>
        <begin position="105"/>
        <end position="162"/>
    </location>
</feature>
<name>A0A9D1ANF1_9FIRM</name>
<feature type="compositionally biased region" description="Polar residues" evidence="1">
    <location>
        <begin position="151"/>
        <end position="162"/>
    </location>
</feature>
<sequence length="162" mass="17681">MKQFGLPQCPYCGKKINPFYAWYLRTQGEYICPACGGVSNIGITGAAKASGAAVAVIDLVIFVIAMLDQSHEPPFGYLIAMIVPFLLFTILSAFMVRLKKPVLKKKEPPGNADRTGGMPQRTGAQRQTIPDRRYPQPGSTARPTQGARPNGTGTHYTNNRPR</sequence>
<comment type="caution">
    <text evidence="3">The sequence shown here is derived from an EMBL/GenBank/DDBJ whole genome shotgun (WGS) entry which is preliminary data.</text>
</comment>
<reference evidence="3" key="1">
    <citation type="submission" date="2020-10" db="EMBL/GenBank/DDBJ databases">
        <authorList>
            <person name="Gilroy R."/>
        </authorList>
    </citation>
    <scope>NUCLEOTIDE SEQUENCE</scope>
    <source>
        <strain evidence="3">ChiSxjej1B13-7958</strain>
    </source>
</reference>
<feature type="transmembrane region" description="Helical" evidence="2">
    <location>
        <begin position="49"/>
        <end position="69"/>
    </location>
</feature>
<dbReference type="Proteomes" id="UP000824242">
    <property type="component" value="Unassembled WGS sequence"/>
</dbReference>
<protein>
    <submittedName>
        <fullName evidence="3">Uncharacterized protein</fullName>
    </submittedName>
</protein>
<evidence type="ECO:0000256" key="2">
    <source>
        <dbReference type="SAM" id="Phobius"/>
    </source>
</evidence>
<reference evidence="3" key="2">
    <citation type="journal article" date="2021" name="PeerJ">
        <title>Extensive microbial diversity within the chicken gut microbiome revealed by metagenomics and culture.</title>
        <authorList>
            <person name="Gilroy R."/>
            <person name="Ravi A."/>
            <person name="Getino M."/>
            <person name="Pursley I."/>
            <person name="Horton D.L."/>
            <person name="Alikhan N.F."/>
            <person name="Baker D."/>
            <person name="Gharbi K."/>
            <person name="Hall N."/>
            <person name="Watson M."/>
            <person name="Adriaenssens E.M."/>
            <person name="Foster-Nyarko E."/>
            <person name="Jarju S."/>
            <person name="Secka A."/>
            <person name="Antonio M."/>
            <person name="Oren A."/>
            <person name="Chaudhuri R.R."/>
            <person name="La Ragione R."/>
            <person name="Hildebrand F."/>
            <person name="Pallen M.J."/>
        </authorList>
    </citation>
    <scope>NUCLEOTIDE SEQUENCE</scope>
    <source>
        <strain evidence="3">ChiSxjej1B13-7958</strain>
    </source>
</reference>
<accession>A0A9D1ANF1</accession>
<evidence type="ECO:0000256" key="1">
    <source>
        <dbReference type="SAM" id="MobiDB-lite"/>
    </source>
</evidence>
<feature type="transmembrane region" description="Helical" evidence="2">
    <location>
        <begin position="75"/>
        <end position="96"/>
    </location>
</feature>
<evidence type="ECO:0000313" key="3">
    <source>
        <dbReference type="EMBL" id="HIR46690.1"/>
    </source>
</evidence>
<organism evidence="3 4">
    <name type="scientific">Candidatus Caccousia avicola</name>
    <dbReference type="NCBI Taxonomy" id="2840721"/>
    <lineage>
        <taxon>Bacteria</taxon>
        <taxon>Bacillati</taxon>
        <taxon>Bacillota</taxon>
        <taxon>Clostridia</taxon>
        <taxon>Eubacteriales</taxon>
        <taxon>Oscillospiraceae</taxon>
        <taxon>Oscillospiraceae incertae sedis</taxon>
        <taxon>Candidatus Caccousia</taxon>
    </lineage>
</organism>
<dbReference type="AlphaFoldDB" id="A0A9D1ANF1"/>